<dbReference type="Proteomes" id="UP000004121">
    <property type="component" value="Unassembled WGS sequence"/>
</dbReference>
<dbReference type="EMBL" id="ACKX01000088">
    <property type="protein sequence ID" value="EEJ51808.1"/>
    <property type="molecule type" value="Genomic_DNA"/>
</dbReference>
<dbReference type="FunCoup" id="C2KWP6">
    <property type="interactions" value="300"/>
</dbReference>
<protein>
    <submittedName>
        <fullName evidence="5">FeS assembly ATPase SufC</fullName>
    </submittedName>
</protein>
<evidence type="ECO:0000313" key="5">
    <source>
        <dbReference type="EMBL" id="EEJ51808.1"/>
    </source>
</evidence>
<dbReference type="InterPro" id="IPR003439">
    <property type="entry name" value="ABC_transporter-like_ATP-bd"/>
</dbReference>
<dbReference type="GO" id="GO:0005524">
    <property type="term" value="F:ATP binding"/>
    <property type="evidence" value="ECO:0007669"/>
    <property type="project" value="UniProtKB-KW"/>
</dbReference>
<dbReference type="InParanoid" id="C2KWP6"/>
<keyword evidence="2" id="KW-0547">Nucleotide-binding</keyword>
<proteinExistence type="inferred from homology"/>
<comment type="caution">
    <text evidence="5">The sequence shown here is derived from an EMBL/GenBank/DDBJ whole genome shotgun (WGS) entry which is preliminary data.</text>
</comment>
<dbReference type="InterPro" id="IPR003593">
    <property type="entry name" value="AAA+_ATPase"/>
</dbReference>
<dbReference type="NCBIfam" id="TIGR01978">
    <property type="entry name" value="sufC"/>
    <property type="match status" value="1"/>
</dbReference>
<dbReference type="InterPro" id="IPR017871">
    <property type="entry name" value="ABC_transporter-like_CS"/>
</dbReference>
<evidence type="ECO:0000313" key="6">
    <source>
        <dbReference type="Proteomes" id="UP000004121"/>
    </source>
</evidence>
<dbReference type="Pfam" id="PF00005">
    <property type="entry name" value="ABC_tran"/>
    <property type="match status" value="1"/>
</dbReference>
<dbReference type="Gene3D" id="3.40.50.300">
    <property type="entry name" value="P-loop containing nucleotide triphosphate hydrolases"/>
    <property type="match status" value="1"/>
</dbReference>
<dbReference type="InterPro" id="IPR010230">
    <property type="entry name" value="FeS-cluster_ATPase_SufC"/>
</dbReference>
<evidence type="ECO:0000259" key="4">
    <source>
        <dbReference type="PROSITE" id="PS50893"/>
    </source>
</evidence>
<dbReference type="AlphaFoldDB" id="C2KWP6"/>
<dbReference type="InterPro" id="IPR027417">
    <property type="entry name" value="P-loop_NTPase"/>
</dbReference>
<dbReference type="PANTHER" id="PTHR43204">
    <property type="entry name" value="ABC TRANSPORTER I FAMILY MEMBER 6, CHLOROPLASTIC"/>
    <property type="match status" value="1"/>
</dbReference>
<accession>C2KWP6</accession>
<dbReference type="CDD" id="cd03217">
    <property type="entry name" value="ABC_FeS_Assembly"/>
    <property type="match status" value="1"/>
</dbReference>
<dbReference type="PROSITE" id="PS00211">
    <property type="entry name" value="ABC_TRANSPORTER_1"/>
    <property type="match status" value="1"/>
</dbReference>
<feature type="domain" description="ABC transporter" evidence="4">
    <location>
        <begin position="18"/>
        <end position="259"/>
    </location>
</feature>
<dbReference type="PROSITE" id="PS50893">
    <property type="entry name" value="ABC_TRANSPORTER_2"/>
    <property type="match status" value="1"/>
</dbReference>
<dbReference type="SMART" id="SM00382">
    <property type="entry name" value="AAA"/>
    <property type="match status" value="1"/>
</dbReference>
<dbReference type="PANTHER" id="PTHR43204:SF1">
    <property type="entry name" value="ABC TRANSPORTER I FAMILY MEMBER 6, CHLOROPLASTIC"/>
    <property type="match status" value="1"/>
</dbReference>
<keyword evidence="6" id="KW-1185">Reference proteome</keyword>
<name>C2KWP6_9FIRM</name>
<dbReference type="HOGENOM" id="CLU_000604_48_1_9"/>
<comment type="similarity">
    <text evidence="1">Belongs to the ABC transporter superfamily. Ycf16 family.</text>
</comment>
<organism evidence="5 6">
    <name type="scientific">Oribacterium sinus F0268</name>
    <dbReference type="NCBI Taxonomy" id="585501"/>
    <lineage>
        <taxon>Bacteria</taxon>
        <taxon>Bacillati</taxon>
        <taxon>Bacillota</taxon>
        <taxon>Clostridia</taxon>
        <taxon>Lachnospirales</taxon>
        <taxon>Lachnospiraceae</taxon>
        <taxon>Oribacterium</taxon>
    </lineage>
</organism>
<reference evidence="5 6" key="1">
    <citation type="submission" date="2009-04" db="EMBL/GenBank/DDBJ databases">
        <authorList>
            <person name="Qin X."/>
            <person name="Bachman B."/>
            <person name="Battles P."/>
            <person name="Bell A."/>
            <person name="Bess C."/>
            <person name="Bickham C."/>
            <person name="Chaboub L."/>
            <person name="Chen D."/>
            <person name="Coyle M."/>
            <person name="Deiros D.R."/>
            <person name="Dinh H."/>
            <person name="Forbes L."/>
            <person name="Fowler G."/>
            <person name="Francisco L."/>
            <person name="Fu Q."/>
            <person name="Gubbala S."/>
            <person name="Hale W."/>
            <person name="Han Y."/>
            <person name="Hemphill L."/>
            <person name="Highlander S.K."/>
            <person name="Hirani K."/>
            <person name="Hogues M."/>
            <person name="Jackson L."/>
            <person name="Jakkamsetti A."/>
            <person name="Javaid M."/>
            <person name="Jiang H."/>
            <person name="Korchina V."/>
            <person name="Kovar C."/>
            <person name="Lara F."/>
            <person name="Lee S."/>
            <person name="Mata R."/>
            <person name="Mathew T."/>
            <person name="Moen C."/>
            <person name="Morales K."/>
            <person name="Munidasa M."/>
            <person name="Nazareth L."/>
            <person name="Ngo R."/>
            <person name="Nguyen L."/>
            <person name="Okwuonu G."/>
            <person name="Ongeri F."/>
            <person name="Patil S."/>
            <person name="Petrosino J."/>
            <person name="Pham C."/>
            <person name="Pham P."/>
            <person name="Pu L.-L."/>
            <person name="Puazo M."/>
            <person name="Raj R."/>
            <person name="Reid J."/>
            <person name="Rouhana J."/>
            <person name="Saada N."/>
            <person name="Shang Y."/>
            <person name="Simmons D."/>
            <person name="Thornton R."/>
            <person name="Warren J."/>
            <person name="Weissenberger G."/>
            <person name="Zhang J."/>
            <person name="Zhang L."/>
            <person name="Zhou C."/>
            <person name="Zhu D."/>
            <person name="Muzny D."/>
            <person name="Worley K."/>
            <person name="Gibbs R."/>
        </authorList>
    </citation>
    <scope>NUCLEOTIDE SEQUENCE [LARGE SCALE GENOMIC DNA]</scope>
    <source>
        <strain evidence="5 6">F0268</strain>
    </source>
</reference>
<keyword evidence="3" id="KW-0067">ATP-binding</keyword>
<dbReference type="SUPFAM" id="SSF52540">
    <property type="entry name" value="P-loop containing nucleoside triphosphate hydrolases"/>
    <property type="match status" value="1"/>
</dbReference>
<sequence>MIRQKGLYIVGGNMAELLKIKDLSVSVEEKGILKNVNLSINKGETHVLMGPNGAGKSTLGNALMGNPRYSITNGQIFFDGEDITHEAVDKRAKRGIFLSFQSPLEVPGVSLGNFIRSAMEQRFGQRIRLWDFRKELKKSMDILGMDYSYAERDLNVGFSGGEKKKAEILQLLMLKPGLAILDETDSGLDVDAVRTVSEGIKEYQKNMEGSLLIITHSTRILESLTVDKTHVVINGVMKAEGDGSLVDKINNEGFESFLEKE</sequence>
<dbReference type="GO" id="GO:0016887">
    <property type="term" value="F:ATP hydrolysis activity"/>
    <property type="evidence" value="ECO:0007669"/>
    <property type="project" value="InterPro"/>
</dbReference>
<gene>
    <name evidence="5" type="primary">sufC</name>
    <name evidence="5" type="ORF">HMPREF6123_0915</name>
</gene>
<evidence type="ECO:0000256" key="1">
    <source>
        <dbReference type="ARBA" id="ARBA00006216"/>
    </source>
</evidence>
<dbReference type="STRING" id="585501.HMPREF6123_0915"/>
<evidence type="ECO:0000256" key="3">
    <source>
        <dbReference type="ARBA" id="ARBA00022840"/>
    </source>
</evidence>
<dbReference type="eggNOG" id="COG0396">
    <property type="taxonomic scope" value="Bacteria"/>
</dbReference>
<evidence type="ECO:0000256" key="2">
    <source>
        <dbReference type="ARBA" id="ARBA00022741"/>
    </source>
</evidence>